<dbReference type="EMBL" id="FN563149">
    <property type="protein sequence ID" value="CBH49003.1"/>
    <property type="molecule type" value="Genomic_DNA"/>
</dbReference>
<dbReference type="Proteomes" id="UP001154400">
    <property type="component" value="Chromosome"/>
</dbReference>
<feature type="transmembrane region" description="Helical" evidence="1">
    <location>
        <begin position="89"/>
        <end position="115"/>
    </location>
</feature>
<dbReference type="AlphaFoldDB" id="A0A3S5Y929"/>
<protein>
    <submittedName>
        <fullName evidence="2">Integral membrane protein</fullName>
    </submittedName>
</protein>
<evidence type="ECO:0000313" key="3">
    <source>
        <dbReference type="Proteomes" id="UP000006892"/>
    </source>
</evidence>
<keyword evidence="1" id="KW-0812">Transmembrane</keyword>
<dbReference type="GeneID" id="57578643"/>
<proteinExistence type="predicted"/>
<dbReference type="Pfam" id="PF14017">
    <property type="entry name" value="DUF4233"/>
    <property type="match status" value="1"/>
</dbReference>
<organism evidence="2">
    <name type="scientific">Rhodococcus hoagii (strain 103S)</name>
    <name type="common">Rhodococcus equi</name>
    <dbReference type="NCBI Taxonomy" id="685727"/>
    <lineage>
        <taxon>Bacteria</taxon>
        <taxon>Bacillati</taxon>
        <taxon>Actinomycetota</taxon>
        <taxon>Actinomycetes</taxon>
        <taxon>Mycobacteriales</taxon>
        <taxon>Nocardiaceae</taxon>
        <taxon>Prescottella</taxon>
    </lineage>
</organism>
<evidence type="ECO:0000313" key="2">
    <source>
        <dbReference type="EMBL" id="CBH49003.1"/>
    </source>
</evidence>
<dbReference type="KEGG" id="req:REQ_29880"/>
<reference evidence="2" key="1">
    <citation type="journal article" date="2010" name="PLoS Genet.">
        <title>The genome of a pathogenic rhodococcus: cooptive virulence underpinned by key gene acquisitions.</title>
        <authorList>
            <person name="Letek M."/>
            <person name="Gonzalez P."/>
            <person name="Macarthur I."/>
            <person name="Rodriguez H."/>
            <person name="Freeman T.C."/>
            <person name="Valero-Rello A."/>
            <person name="Blanco M."/>
            <person name="Buckley T."/>
            <person name="Cherevach I."/>
            <person name="Fahey R."/>
            <person name="Hapeshi A."/>
            <person name="Holdstock J."/>
            <person name="Leadon D."/>
            <person name="Navas J."/>
            <person name="Ocampo A."/>
            <person name="Quail M.A."/>
            <person name="Sanders M."/>
            <person name="Scortti M.M."/>
            <person name="Prescott J.F."/>
            <person name="Fogarty U."/>
            <person name="Meijer W.G."/>
            <person name="Parkhill J."/>
            <person name="Bentley S.D."/>
            <person name="Vazquez-Boland J.A."/>
        </authorList>
    </citation>
    <scope>NUCLEOTIDE SEQUENCE [LARGE SCALE GENOMIC DNA]</scope>
    <source>
        <strain evidence="2 3">103S</strain>
    </source>
</reference>
<keyword evidence="1" id="KW-1133">Transmembrane helix</keyword>
<name>A0A3S5Y929_RHOH1</name>
<feature type="transmembrane region" description="Helical" evidence="1">
    <location>
        <begin position="50"/>
        <end position="69"/>
    </location>
</feature>
<accession>A0A3S5Y929</accession>
<sequence length="133" mass="14413">MSDNPEPEFRAPVNDPWKGFRGVMAGTLILEAIVVLLALPVVAVVNSTGLTWASGLYICVLALLMILGAGVQGKPWAMKFNLTLQVATILGFFIDISLGVIGVLFGAVWLYIVYLRKDISERIARGLLPGQRD</sequence>
<gene>
    <name evidence="2" type="ordered locus">REQ_29880</name>
</gene>
<dbReference type="RefSeq" id="WP_005512255.1">
    <property type="nucleotide sequence ID" value="NC_014659.1"/>
</dbReference>
<dbReference type="InterPro" id="IPR025327">
    <property type="entry name" value="DUF4233"/>
</dbReference>
<keyword evidence="1" id="KW-0472">Membrane</keyword>
<feature type="transmembrane region" description="Helical" evidence="1">
    <location>
        <begin position="20"/>
        <end position="43"/>
    </location>
</feature>
<evidence type="ECO:0000256" key="1">
    <source>
        <dbReference type="SAM" id="Phobius"/>
    </source>
</evidence>